<evidence type="ECO:0000256" key="1">
    <source>
        <dbReference type="PROSITE-ProRule" id="PRU00339"/>
    </source>
</evidence>
<dbReference type="SUPFAM" id="SSF48452">
    <property type="entry name" value="TPR-like"/>
    <property type="match status" value="1"/>
</dbReference>
<keyword evidence="4" id="KW-1185">Reference proteome</keyword>
<dbReference type="GO" id="GO:0004016">
    <property type="term" value="F:adenylate cyclase activity"/>
    <property type="evidence" value="ECO:0007669"/>
    <property type="project" value="UniProtKB-ARBA"/>
</dbReference>
<name>A0A271LG58_9HYPH</name>
<dbReference type="InterPro" id="IPR001054">
    <property type="entry name" value="A/G_cyclase"/>
</dbReference>
<dbReference type="InterPro" id="IPR029787">
    <property type="entry name" value="Nucleotide_cyclase"/>
</dbReference>
<keyword evidence="1" id="KW-0802">TPR repeat</keyword>
<dbReference type="GO" id="GO:0006171">
    <property type="term" value="P:cAMP biosynthetic process"/>
    <property type="evidence" value="ECO:0007669"/>
    <property type="project" value="TreeGrafter"/>
</dbReference>
<protein>
    <recommendedName>
        <fullName evidence="2">Guanylate cyclase domain-containing protein</fullName>
    </recommendedName>
</protein>
<gene>
    <name evidence="3" type="ORF">CIT26_21900</name>
</gene>
<dbReference type="Gene3D" id="3.40.50.10070">
    <property type="entry name" value="TolB, N-terminal domain"/>
    <property type="match status" value="1"/>
</dbReference>
<dbReference type="SUPFAM" id="SSF55073">
    <property type="entry name" value="Nucleotide cyclase"/>
    <property type="match status" value="1"/>
</dbReference>
<dbReference type="PROSITE" id="PS50005">
    <property type="entry name" value="TPR"/>
    <property type="match status" value="1"/>
</dbReference>
<dbReference type="AlphaFoldDB" id="A0A271LG58"/>
<evidence type="ECO:0000313" key="3">
    <source>
        <dbReference type="EMBL" id="PAQ07079.1"/>
    </source>
</evidence>
<dbReference type="GO" id="GO:0035556">
    <property type="term" value="P:intracellular signal transduction"/>
    <property type="evidence" value="ECO:0007669"/>
    <property type="project" value="InterPro"/>
</dbReference>
<organism evidence="3 4">
    <name type="scientific">Mesorhizobium temperatum</name>
    <dbReference type="NCBI Taxonomy" id="241416"/>
    <lineage>
        <taxon>Bacteria</taxon>
        <taxon>Pseudomonadati</taxon>
        <taxon>Pseudomonadota</taxon>
        <taxon>Alphaproteobacteria</taxon>
        <taxon>Hyphomicrobiales</taxon>
        <taxon>Phyllobacteriaceae</taxon>
        <taxon>Mesorhizobium</taxon>
    </lineage>
</organism>
<dbReference type="EMBL" id="NPKJ01000060">
    <property type="protein sequence ID" value="PAQ07079.1"/>
    <property type="molecule type" value="Genomic_DNA"/>
</dbReference>
<comment type="caution">
    <text evidence="3">The sequence shown here is derived from an EMBL/GenBank/DDBJ whole genome shotgun (WGS) entry which is preliminary data.</text>
</comment>
<dbReference type="Gene3D" id="3.30.70.1230">
    <property type="entry name" value="Nucleotide cyclase"/>
    <property type="match status" value="1"/>
</dbReference>
<feature type="domain" description="Guanylate cyclase" evidence="2">
    <location>
        <begin position="19"/>
        <end position="134"/>
    </location>
</feature>
<dbReference type="CDD" id="cd07302">
    <property type="entry name" value="CHD"/>
    <property type="match status" value="1"/>
</dbReference>
<evidence type="ECO:0000259" key="2">
    <source>
        <dbReference type="PROSITE" id="PS50125"/>
    </source>
</evidence>
<dbReference type="Gene3D" id="1.25.40.10">
    <property type="entry name" value="Tetratricopeptide repeat domain"/>
    <property type="match status" value="1"/>
</dbReference>
<accession>A0A271LG58</accession>
<sequence>MVPVWSAFPGISMERRLAAILAVDVVGFSRLMEVDEAGTLAALKIRRKEVLRPLVAKHRGRIFKVAGDGVLVEFASAVNAVQCAVELQERMAAANSGQPEERRIVLRIGVNLGDVIVEGSDLYGDGVNIAARLESIAEPGSILVSGTAHDHIRNKVQVGFDDLGTQNLKNIAEPVRIYRVVGTPAVAVVTPRVAAEKPAIAVLPFVNMSSDPEQEYFADGMTEDIITELARFKSLLVIARNSSFYYKGRSPRIQDVGRELGVRWIVEGSVRKAGNWVRITAQLIDAANGAHVWAERYDRTLDAIFEVQDEVVQAIVGTIPGHLGRIAVEHARRRPPANLTAFDHLLRGRWALFHSTDGLQSALDHLEKAIEADPNYAAAHAQIATAFAYGIYALGLEPEIAIERACQHAARAVALDGGDTEVNAAAASAYITSGMHELADLHSARATASNPNDASALFSRGFVLAHLGRPSEAIEIFSQMQRIDPLAPDDARSEVLCDCHFMLGEYETVIGILRHRHDVPAYMHLIEAAAYAQLGRIEESKAAVAAFHRSPAPKPDPKTMIASQMRMIAHQEDRERWLEGYRKAGLPI</sequence>
<dbReference type="InterPro" id="IPR019734">
    <property type="entry name" value="TPR_rpt"/>
</dbReference>
<dbReference type="OrthoDB" id="7318636at2"/>
<evidence type="ECO:0000313" key="4">
    <source>
        <dbReference type="Proteomes" id="UP000216442"/>
    </source>
</evidence>
<dbReference type="Pfam" id="PF00211">
    <property type="entry name" value="Guanylate_cyc"/>
    <property type="match status" value="1"/>
</dbReference>
<reference evidence="3 4" key="1">
    <citation type="submission" date="2017-08" db="EMBL/GenBank/DDBJ databases">
        <title>Mesorhizobium wenxinae sp. nov., a novel rhizobial species isolated from root nodules of chickpea (Cicer arietinum L.).</title>
        <authorList>
            <person name="Zhang J."/>
        </authorList>
    </citation>
    <scope>NUCLEOTIDE SEQUENCE [LARGE SCALE GENOMIC DNA]</scope>
    <source>
        <strain evidence="3 4">SDW018</strain>
    </source>
</reference>
<feature type="repeat" description="TPR" evidence="1">
    <location>
        <begin position="454"/>
        <end position="487"/>
    </location>
</feature>
<dbReference type="InterPro" id="IPR050697">
    <property type="entry name" value="Adenylyl/Guanylyl_Cyclase_3/4"/>
</dbReference>
<dbReference type="Proteomes" id="UP000216442">
    <property type="component" value="Unassembled WGS sequence"/>
</dbReference>
<dbReference type="PROSITE" id="PS50125">
    <property type="entry name" value="GUANYLATE_CYCLASE_2"/>
    <property type="match status" value="1"/>
</dbReference>
<proteinExistence type="predicted"/>
<dbReference type="SMART" id="SM00044">
    <property type="entry name" value="CYCc"/>
    <property type="match status" value="1"/>
</dbReference>
<dbReference type="PANTHER" id="PTHR43081:SF19">
    <property type="entry name" value="PH-SENSITIVE ADENYLATE CYCLASE RV1264"/>
    <property type="match status" value="1"/>
</dbReference>
<dbReference type="PANTHER" id="PTHR43081">
    <property type="entry name" value="ADENYLATE CYCLASE, TERMINAL-DIFFERENTIATION SPECIFIC-RELATED"/>
    <property type="match status" value="1"/>
</dbReference>
<dbReference type="InterPro" id="IPR011990">
    <property type="entry name" value="TPR-like_helical_dom_sf"/>
</dbReference>